<name>A0A3M8PAS3_9BACL</name>
<evidence type="ECO:0000256" key="5">
    <source>
        <dbReference type="ARBA" id="ARBA00022598"/>
    </source>
</evidence>
<dbReference type="EC" id="6.3.2.8" evidence="3 14"/>
<evidence type="ECO:0000256" key="9">
    <source>
        <dbReference type="ARBA" id="ARBA00022960"/>
    </source>
</evidence>
<dbReference type="GO" id="GO:0005524">
    <property type="term" value="F:ATP binding"/>
    <property type="evidence" value="ECO:0007669"/>
    <property type="project" value="UniProtKB-UniRule"/>
</dbReference>
<feature type="domain" description="Mur ligase central" evidence="17">
    <location>
        <begin position="106"/>
        <end position="274"/>
    </location>
</feature>
<evidence type="ECO:0000256" key="7">
    <source>
        <dbReference type="ARBA" id="ARBA00022741"/>
    </source>
</evidence>
<comment type="pathway">
    <text evidence="2 14">Cell wall biogenesis; peptidoglycan biosynthesis.</text>
</comment>
<dbReference type="OrthoDB" id="9804126at2"/>
<gene>
    <name evidence="14" type="primary">murC</name>
    <name evidence="18" type="ORF">EEX84_00150</name>
</gene>
<comment type="similarity">
    <text evidence="14">Belongs to the MurCDEF family.</text>
</comment>
<dbReference type="SUPFAM" id="SSF53244">
    <property type="entry name" value="MurD-like peptide ligases, peptide-binding domain"/>
    <property type="match status" value="1"/>
</dbReference>
<keyword evidence="19" id="KW-1185">Reference proteome</keyword>
<evidence type="ECO:0000256" key="1">
    <source>
        <dbReference type="ARBA" id="ARBA00004496"/>
    </source>
</evidence>
<evidence type="ECO:0000256" key="10">
    <source>
        <dbReference type="ARBA" id="ARBA00022984"/>
    </source>
</evidence>
<comment type="catalytic activity">
    <reaction evidence="13 14">
        <text>UDP-N-acetyl-alpha-D-muramate + L-alanine + ATP = UDP-N-acetyl-alpha-D-muramoyl-L-alanine + ADP + phosphate + H(+)</text>
        <dbReference type="Rhea" id="RHEA:23372"/>
        <dbReference type="ChEBI" id="CHEBI:15378"/>
        <dbReference type="ChEBI" id="CHEBI:30616"/>
        <dbReference type="ChEBI" id="CHEBI:43474"/>
        <dbReference type="ChEBI" id="CHEBI:57972"/>
        <dbReference type="ChEBI" id="CHEBI:70757"/>
        <dbReference type="ChEBI" id="CHEBI:83898"/>
        <dbReference type="ChEBI" id="CHEBI:456216"/>
        <dbReference type="EC" id="6.3.2.8"/>
    </reaction>
</comment>
<dbReference type="Gene3D" id="3.90.190.20">
    <property type="entry name" value="Mur ligase, C-terminal domain"/>
    <property type="match status" value="1"/>
</dbReference>
<keyword evidence="5 14" id="KW-0436">Ligase</keyword>
<feature type="domain" description="Mur ligase C-terminal" evidence="16">
    <location>
        <begin position="297"/>
        <end position="418"/>
    </location>
</feature>
<dbReference type="SUPFAM" id="SSF51984">
    <property type="entry name" value="MurCD N-terminal domain"/>
    <property type="match status" value="1"/>
</dbReference>
<reference evidence="18 19" key="1">
    <citation type="journal article" date="2018" name="Int. J. Syst. Evol. Microbiol.">
        <title>Planococcus salinus sp. nov., a moderately halophilic bacterium isolated from a saline-alkali soil.</title>
        <authorList>
            <person name="Gan L."/>
        </authorList>
    </citation>
    <scope>NUCLEOTIDE SEQUENCE [LARGE SCALE GENOMIC DNA]</scope>
    <source>
        <strain evidence="18 19">LCB217</strain>
    </source>
</reference>
<evidence type="ECO:0000256" key="14">
    <source>
        <dbReference type="HAMAP-Rule" id="MF_00046"/>
    </source>
</evidence>
<dbReference type="UniPathway" id="UPA00219"/>
<comment type="function">
    <text evidence="14">Cell wall formation.</text>
</comment>
<dbReference type="HAMAP" id="MF_00046">
    <property type="entry name" value="MurC"/>
    <property type="match status" value="1"/>
</dbReference>
<dbReference type="InterPro" id="IPR036615">
    <property type="entry name" value="Mur_ligase_C_dom_sf"/>
</dbReference>
<evidence type="ECO:0000256" key="8">
    <source>
        <dbReference type="ARBA" id="ARBA00022840"/>
    </source>
</evidence>
<evidence type="ECO:0000256" key="11">
    <source>
        <dbReference type="ARBA" id="ARBA00023306"/>
    </source>
</evidence>
<comment type="subcellular location">
    <subcellularLocation>
        <location evidence="1 14">Cytoplasm</location>
    </subcellularLocation>
</comment>
<dbReference type="AlphaFoldDB" id="A0A3M8PAS3"/>
<dbReference type="GO" id="GO:0071555">
    <property type="term" value="P:cell wall organization"/>
    <property type="evidence" value="ECO:0007669"/>
    <property type="project" value="UniProtKB-KW"/>
</dbReference>
<dbReference type="Gene3D" id="3.40.50.720">
    <property type="entry name" value="NAD(P)-binding Rossmann-like Domain"/>
    <property type="match status" value="1"/>
</dbReference>
<dbReference type="PANTHER" id="PTHR43445">
    <property type="entry name" value="UDP-N-ACETYLMURAMATE--L-ALANINE LIGASE-RELATED"/>
    <property type="match status" value="1"/>
</dbReference>
<evidence type="ECO:0000313" key="18">
    <source>
        <dbReference type="EMBL" id="RNF40806.1"/>
    </source>
</evidence>
<dbReference type="InterPro" id="IPR013221">
    <property type="entry name" value="Mur_ligase_cen"/>
</dbReference>
<evidence type="ECO:0000256" key="12">
    <source>
        <dbReference type="ARBA" id="ARBA00023316"/>
    </source>
</evidence>
<dbReference type="InterPro" id="IPR004101">
    <property type="entry name" value="Mur_ligase_C"/>
</dbReference>
<dbReference type="EMBL" id="RIAX01000001">
    <property type="protein sequence ID" value="RNF40806.1"/>
    <property type="molecule type" value="Genomic_DNA"/>
</dbReference>
<feature type="binding site" evidence="14">
    <location>
        <begin position="108"/>
        <end position="114"/>
    </location>
    <ligand>
        <name>ATP</name>
        <dbReference type="ChEBI" id="CHEBI:30616"/>
    </ligand>
</feature>
<dbReference type="InterPro" id="IPR050061">
    <property type="entry name" value="MurCDEF_pg_biosynth"/>
</dbReference>
<dbReference type="InterPro" id="IPR036565">
    <property type="entry name" value="Mur-like_cat_sf"/>
</dbReference>
<keyword evidence="6 14" id="KW-0132">Cell division</keyword>
<keyword evidence="11 14" id="KW-0131">Cell cycle</keyword>
<dbReference type="SUPFAM" id="SSF53623">
    <property type="entry name" value="MurD-like peptide ligases, catalytic domain"/>
    <property type="match status" value="1"/>
</dbReference>
<dbReference type="GO" id="GO:0008763">
    <property type="term" value="F:UDP-N-acetylmuramate-L-alanine ligase activity"/>
    <property type="evidence" value="ECO:0007669"/>
    <property type="project" value="UniProtKB-UniRule"/>
</dbReference>
<keyword evidence="12 14" id="KW-0961">Cell wall biogenesis/degradation</keyword>
<dbReference type="GO" id="GO:0005737">
    <property type="term" value="C:cytoplasm"/>
    <property type="evidence" value="ECO:0007669"/>
    <property type="project" value="UniProtKB-SubCell"/>
</dbReference>
<protein>
    <recommendedName>
        <fullName evidence="3 14">UDP-N-acetylmuramate--L-alanine ligase</fullName>
        <ecNumber evidence="3 14">6.3.2.8</ecNumber>
    </recommendedName>
    <alternativeName>
        <fullName evidence="14">UDP-N-acetylmuramoyl-L-alanine synthetase</fullName>
    </alternativeName>
</protein>
<evidence type="ECO:0000259" key="17">
    <source>
        <dbReference type="Pfam" id="PF08245"/>
    </source>
</evidence>
<comment type="caution">
    <text evidence="18">The sequence shown here is derived from an EMBL/GenBank/DDBJ whole genome shotgun (WGS) entry which is preliminary data.</text>
</comment>
<evidence type="ECO:0000313" key="19">
    <source>
        <dbReference type="Proteomes" id="UP000275473"/>
    </source>
</evidence>
<dbReference type="Gene3D" id="3.40.1190.10">
    <property type="entry name" value="Mur-like, catalytic domain"/>
    <property type="match status" value="1"/>
</dbReference>
<dbReference type="Pfam" id="PF08245">
    <property type="entry name" value="Mur_ligase_M"/>
    <property type="match status" value="1"/>
</dbReference>
<keyword evidence="8 14" id="KW-0067">ATP-binding</keyword>
<dbReference type="GO" id="GO:0008360">
    <property type="term" value="P:regulation of cell shape"/>
    <property type="evidence" value="ECO:0007669"/>
    <property type="project" value="UniProtKB-KW"/>
</dbReference>
<keyword evidence="7 14" id="KW-0547">Nucleotide-binding</keyword>
<dbReference type="Pfam" id="PF01225">
    <property type="entry name" value="Mur_ligase"/>
    <property type="match status" value="1"/>
</dbReference>
<proteinExistence type="inferred from homology"/>
<accession>A0A3M8PAS3</accession>
<keyword evidence="10 14" id="KW-0573">Peptidoglycan synthesis</keyword>
<dbReference type="InterPro" id="IPR005758">
    <property type="entry name" value="UDP-N-AcMur_Ala_ligase_MurC"/>
</dbReference>
<feature type="domain" description="Mur ligase N-terminal catalytic" evidence="15">
    <location>
        <begin position="4"/>
        <end position="101"/>
    </location>
</feature>
<evidence type="ECO:0000259" key="16">
    <source>
        <dbReference type="Pfam" id="PF02875"/>
    </source>
</evidence>
<dbReference type="GO" id="GO:0051301">
    <property type="term" value="P:cell division"/>
    <property type="evidence" value="ECO:0007669"/>
    <property type="project" value="UniProtKB-KW"/>
</dbReference>
<evidence type="ECO:0000259" key="15">
    <source>
        <dbReference type="Pfam" id="PF01225"/>
    </source>
</evidence>
<organism evidence="18 19">
    <name type="scientific">Planococcus salinus</name>
    <dbReference type="NCBI Taxonomy" id="1848460"/>
    <lineage>
        <taxon>Bacteria</taxon>
        <taxon>Bacillati</taxon>
        <taxon>Bacillota</taxon>
        <taxon>Bacilli</taxon>
        <taxon>Bacillales</taxon>
        <taxon>Caryophanaceae</taxon>
        <taxon>Planococcus</taxon>
    </lineage>
</organism>
<dbReference type="GO" id="GO:0009252">
    <property type="term" value="P:peptidoglycan biosynthetic process"/>
    <property type="evidence" value="ECO:0007669"/>
    <property type="project" value="UniProtKB-UniRule"/>
</dbReference>
<evidence type="ECO:0000256" key="4">
    <source>
        <dbReference type="ARBA" id="ARBA00022490"/>
    </source>
</evidence>
<keyword evidence="4 14" id="KW-0963">Cytoplasm</keyword>
<dbReference type="NCBIfam" id="TIGR01082">
    <property type="entry name" value="murC"/>
    <property type="match status" value="1"/>
</dbReference>
<sequence length="440" mass="49664">MKVMHFTGIKGSGMSPLAQIMHDMGEQVQGSDIEQHFFTEDRLRERGIKILPFDKDNIEENMTIIAGNAFNDDHPELVKAKELGATVIRYHTFLGDLMKQYVSVAVTGAHGKTSTTGLMAHVLDGYKPVSYLIGDGTGYGKEGSHFFVLEACEYRRHFLAYHPDYAIMTNIDFDHPDYFSDIDDVFNAFEEMAKQVKKCIIACGDDDYLQKIQAPVPVIYYGFGEENDFQARNIVKTSSGTTFDVVIRNEFFHTFTIPMFGDHAVLNALAVISLCQYENIPAAIIQQQFLDFEGVKRRFTQTDIGDRILIDDYAHHPTEIKATLQSARQKFPERELIAIFQPHTFTRTQTFLQQFADSLDEADRVYLCDIFGSARENAGTLTIQNLQEKVEGSTILSEEDVSALLKHDNAVFLFMGAGDVTKFQAAFETLIKSDETEKTV</sequence>
<evidence type="ECO:0000256" key="6">
    <source>
        <dbReference type="ARBA" id="ARBA00022618"/>
    </source>
</evidence>
<dbReference type="RefSeq" id="WP_123163556.1">
    <property type="nucleotide sequence ID" value="NZ_RIAX01000001.1"/>
</dbReference>
<evidence type="ECO:0000256" key="13">
    <source>
        <dbReference type="ARBA" id="ARBA00047833"/>
    </source>
</evidence>
<evidence type="ECO:0000256" key="3">
    <source>
        <dbReference type="ARBA" id="ARBA00012211"/>
    </source>
</evidence>
<keyword evidence="9 14" id="KW-0133">Cell shape</keyword>
<dbReference type="Pfam" id="PF02875">
    <property type="entry name" value="Mur_ligase_C"/>
    <property type="match status" value="1"/>
</dbReference>
<dbReference type="InterPro" id="IPR000713">
    <property type="entry name" value="Mur_ligase_N"/>
</dbReference>
<dbReference type="Proteomes" id="UP000275473">
    <property type="component" value="Unassembled WGS sequence"/>
</dbReference>
<evidence type="ECO:0000256" key="2">
    <source>
        <dbReference type="ARBA" id="ARBA00004752"/>
    </source>
</evidence>
<dbReference type="PANTHER" id="PTHR43445:SF3">
    <property type="entry name" value="UDP-N-ACETYLMURAMATE--L-ALANINE LIGASE"/>
    <property type="match status" value="1"/>
</dbReference>